<feature type="transmembrane region" description="Helical" evidence="7">
    <location>
        <begin position="110"/>
        <end position="130"/>
    </location>
</feature>
<dbReference type="Pfam" id="PF00854">
    <property type="entry name" value="PTR2"/>
    <property type="match status" value="1"/>
</dbReference>
<organism evidence="8 9">
    <name type="scientific">Trifolium pratense</name>
    <name type="common">Red clover</name>
    <dbReference type="NCBI Taxonomy" id="57577"/>
    <lineage>
        <taxon>Eukaryota</taxon>
        <taxon>Viridiplantae</taxon>
        <taxon>Streptophyta</taxon>
        <taxon>Embryophyta</taxon>
        <taxon>Tracheophyta</taxon>
        <taxon>Spermatophyta</taxon>
        <taxon>Magnoliopsida</taxon>
        <taxon>eudicotyledons</taxon>
        <taxon>Gunneridae</taxon>
        <taxon>Pentapetalae</taxon>
        <taxon>rosids</taxon>
        <taxon>fabids</taxon>
        <taxon>Fabales</taxon>
        <taxon>Fabaceae</taxon>
        <taxon>Papilionoideae</taxon>
        <taxon>50 kb inversion clade</taxon>
        <taxon>NPAAA clade</taxon>
        <taxon>Hologalegina</taxon>
        <taxon>IRL clade</taxon>
        <taxon>Trifolieae</taxon>
        <taxon>Trifolium</taxon>
    </lineage>
</organism>
<feature type="transmembrane region" description="Helical" evidence="7">
    <location>
        <begin position="226"/>
        <end position="247"/>
    </location>
</feature>
<reference evidence="8 9" key="2">
    <citation type="journal article" date="2017" name="Front. Plant Sci.">
        <title>Gene Classification and Mining of Molecular Markers Useful in Red Clover (Trifolium pratense) Breeding.</title>
        <authorList>
            <person name="Istvanek J."/>
            <person name="Dluhosova J."/>
            <person name="Dluhos P."/>
            <person name="Patkova L."/>
            <person name="Nedelnik J."/>
            <person name="Repkova J."/>
        </authorList>
    </citation>
    <scope>NUCLEOTIDE SEQUENCE [LARGE SCALE GENOMIC DNA]</scope>
    <source>
        <strain evidence="9">cv. Tatra</strain>
        <tissue evidence="8">Young leaves</tissue>
    </source>
</reference>
<dbReference type="Gene3D" id="1.20.1250.20">
    <property type="entry name" value="MFS general substrate transporter like domains"/>
    <property type="match status" value="1"/>
</dbReference>
<feature type="transmembrane region" description="Helical" evidence="7">
    <location>
        <begin position="79"/>
        <end position="98"/>
    </location>
</feature>
<feature type="transmembrane region" description="Helical" evidence="7">
    <location>
        <begin position="388"/>
        <end position="407"/>
    </location>
</feature>
<evidence type="ECO:0000313" key="9">
    <source>
        <dbReference type="Proteomes" id="UP000236291"/>
    </source>
</evidence>
<reference evidence="8 9" key="1">
    <citation type="journal article" date="2014" name="Am. J. Bot.">
        <title>Genome assembly and annotation for red clover (Trifolium pratense; Fabaceae).</title>
        <authorList>
            <person name="Istvanek J."/>
            <person name="Jaros M."/>
            <person name="Krenek A."/>
            <person name="Repkova J."/>
        </authorList>
    </citation>
    <scope>NUCLEOTIDE SEQUENCE [LARGE SCALE GENOMIC DNA]</scope>
    <source>
        <strain evidence="9">cv. Tatra</strain>
        <tissue evidence="8">Young leaves</tissue>
    </source>
</reference>
<dbReference type="AlphaFoldDB" id="A0A2K3PE52"/>
<name>A0A2K3PE52_TRIPR</name>
<comment type="subcellular location">
    <subcellularLocation>
        <location evidence="1">Membrane</location>
        <topology evidence="1">Multi-pass membrane protein</topology>
    </subcellularLocation>
</comment>
<protein>
    <submittedName>
        <fullName evidence="8">Putative peptide/nitrate transporter</fullName>
    </submittedName>
</protein>
<feature type="transmembrane region" description="Helical" evidence="7">
    <location>
        <begin position="37"/>
        <end position="58"/>
    </location>
</feature>
<accession>A0A2K3PE52</accession>
<dbReference type="GO" id="GO:0022857">
    <property type="term" value="F:transmembrane transporter activity"/>
    <property type="evidence" value="ECO:0007669"/>
    <property type="project" value="InterPro"/>
</dbReference>
<sequence>MTLLWLTAMIPAARPPPCSQPTQGCKSATNGQMAMLLSAFGLMSIGNGGLSCSLAFGADQVNRKDNPNNHRVLEIFFSWYYAFTTISVILALTVIVYIQDHLGWKIGFGVPAALMFLSTLFFFLASPLYVKITKRTSLFTGFAQVTVAAYKNRKLSLPPKDSVEFYHHNNSSDLDLVVPTDRLRFLNKACVIRDHEQEIAPDGTAINPWRLCTVDQVEELKAIVRVIPLWSTGIMMSLNIGGSFGLLQAKSLDRHITSHFEVPAGSLSVIMVGAIFVWIVLYDRVLIPLASKIRGKPVRISAKRRMGIGLFLSFIHLVIAATFESIRRKKAISEGFLNDTHGVLKMSALWLAPQLCLGGIAEAFNGIGQNEFYYTEFPRSMSSVATSLGGLGMAAGNLVSSFVFSTIEHVTSKDGKDGWITDNINKGRFDKYYWVIACVSALNLVYYLVCSWAYGPTVDQLSKVITEENGSEVEDSTELKNVNPLFDDKVSDSSKEKELTEFKISEENGSKKEELTKD</sequence>
<keyword evidence="3 7" id="KW-0812">Transmembrane</keyword>
<dbReference type="STRING" id="57577.A0A2K3PE52"/>
<evidence type="ECO:0000256" key="7">
    <source>
        <dbReference type="SAM" id="Phobius"/>
    </source>
</evidence>
<feature type="region of interest" description="Disordered" evidence="6">
    <location>
        <begin position="484"/>
        <end position="518"/>
    </location>
</feature>
<keyword evidence="5 7" id="KW-0472">Membrane</keyword>
<evidence type="ECO:0000256" key="3">
    <source>
        <dbReference type="ARBA" id="ARBA00022692"/>
    </source>
</evidence>
<evidence type="ECO:0000256" key="1">
    <source>
        <dbReference type="ARBA" id="ARBA00004141"/>
    </source>
</evidence>
<dbReference type="SUPFAM" id="SSF103473">
    <property type="entry name" value="MFS general substrate transporter"/>
    <property type="match status" value="1"/>
</dbReference>
<feature type="compositionally biased region" description="Basic and acidic residues" evidence="6">
    <location>
        <begin position="486"/>
        <end position="518"/>
    </location>
</feature>
<dbReference type="InterPro" id="IPR036259">
    <property type="entry name" value="MFS_trans_sf"/>
</dbReference>
<evidence type="ECO:0000313" key="8">
    <source>
        <dbReference type="EMBL" id="PNY13571.1"/>
    </source>
</evidence>
<comment type="similarity">
    <text evidence="2">Belongs to the major facilitator superfamily. Proton-dependent oligopeptide transporter (POT/PTR) (TC 2.A.17) family.</text>
</comment>
<comment type="caution">
    <text evidence="8">The sequence shown here is derived from an EMBL/GenBank/DDBJ whole genome shotgun (WGS) entry which is preliminary data.</text>
</comment>
<feature type="transmembrane region" description="Helical" evidence="7">
    <location>
        <begin position="267"/>
        <end position="287"/>
    </location>
</feature>
<gene>
    <name evidence="8" type="ORF">L195_g010229</name>
</gene>
<dbReference type="PANTHER" id="PTHR11654">
    <property type="entry name" value="OLIGOPEPTIDE TRANSPORTER-RELATED"/>
    <property type="match status" value="1"/>
</dbReference>
<dbReference type="EMBL" id="ASHM01006173">
    <property type="protein sequence ID" value="PNY13571.1"/>
    <property type="molecule type" value="Genomic_DNA"/>
</dbReference>
<feature type="transmembrane region" description="Helical" evidence="7">
    <location>
        <begin position="346"/>
        <end position="367"/>
    </location>
</feature>
<evidence type="ECO:0000256" key="2">
    <source>
        <dbReference type="ARBA" id="ARBA00005982"/>
    </source>
</evidence>
<dbReference type="GO" id="GO:0016020">
    <property type="term" value="C:membrane"/>
    <property type="evidence" value="ECO:0007669"/>
    <property type="project" value="UniProtKB-SubCell"/>
</dbReference>
<evidence type="ECO:0000256" key="6">
    <source>
        <dbReference type="SAM" id="MobiDB-lite"/>
    </source>
</evidence>
<dbReference type="Proteomes" id="UP000236291">
    <property type="component" value="Unassembled WGS sequence"/>
</dbReference>
<keyword evidence="4 7" id="KW-1133">Transmembrane helix</keyword>
<dbReference type="InterPro" id="IPR000109">
    <property type="entry name" value="POT_fam"/>
</dbReference>
<evidence type="ECO:0000256" key="4">
    <source>
        <dbReference type="ARBA" id="ARBA00022989"/>
    </source>
</evidence>
<feature type="transmembrane region" description="Helical" evidence="7">
    <location>
        <begin position="432"/>
        <end position="454"/>
    </location>
</feature>
<proteinExistence type="inferred from homology"/>
<dbReference type="ExpressionAtlas" id="A0A2K3PE52">
    <property type="expression patterns" value="baseline"/>
</dbReference>
<evidence type="ECO:0000256" key="5">
    <source>
        <dbReference type="ARBA" id="ARBA00023136"/>
    </source>
</evidence>
<feature type="transmembrane region" description="Helical" evidence="7">
    <location>
        <begin position="308"/>
        <end position="326"/>
    </location>
</feature>